<proteinExistence type="predicted"/>
<dbReference type="RefSeq" id="WP_289959091.1">
    <property type="nucleotide sequence ID" value="NZ_JAUEMJ010000008.1"/>
</dbReference>
<protein>
    <recommendedName>
        <fullName evidence="4">DUF885 domain-containing protein</fullName>
    </recommendedName>
</protein>
<evidence type="ECO:0000313" key="3">
    <source>
        <dbReference type="Proteomes" id="UP001171902"/>
    </source>
</evidence>
<sequence length="176" mass="19409">MITGSSGDYTRWLAWLEDFGRGVDHDQSGLPDFDTAWGEGMYGRLLERVEQASVARMELWDRQLIADLDAGDLSADRLGAVLAAARRRLLPLRRFAASPRFPDDLRKPLQEALRQSVGSAQRSLERSAAQSDRTGLAGSLIRRGTLLADIDRPPDPSPPPSAPPVDGPPTRRILFH</sequence>
<feature type="region of interest" description="Disordered" evidence="1">
    <location>
        <begin position="113"/>
        <end position="176"/>
    </location>
</feature>
<organism evidence="2 3">
    <name type="scientific">Glycomyces tritici</name>
    <dbReference type="NCBI Taxonomy" id="2665176"/>
    <lineage>
        <taxon>Bacteria</taxon>
        <taxon>Bacillati</taxon>
        <taxon>Actinomycetota</taxon>
        <taxon>Actinomycetes</taxon>
        <taxon>Glycomycetales</taxon>
        <taxon>Glycomycetaceae</taxon>
        <taxon>Glycomyces</taxon>
    </lineage>
</organism>
<evidence type="ECO:0008006" key="4">
    <source>
        <dbReference type="Google" id="ProtNLM"/>
    </source>
</evidence>
<name>A0ABT7YUX2_9ACTN</name>
<keyword evidence="3" id="KW-1185">Reference proteome</keyword>
<accession>A0ABT7YUX2</accession>
<comment type="caution">
    <text evidence="2">The sequence shown here is derived from an EMBL/GenBank/DDBJ whole genome shotgun (WGS) entry which is preliminary data.</text>
</comment>
<evidence type="ECO:0000256" key="1">
    <source>
        <dbReference type="SAM" id="MobiDB-lite"/>
    </source>
</evidence>
<dbReference type="EMBL" id="JAUEMJ010000008">
    <property type="protein sequence ID" value="MDN3242435.1"/>
    <property type="molecule type" value="Genomic_DNA"/>
</dbReference>
<gene>
    <name evidence="2" type="ORF">QWI33_22130</name>
</gene>
<reference evidence="2" key="1">
    <citation type="submission" date="2023-06" db="EMBL/GenBank/DDBJ databases">
        <title>Gycomyces niveus sp.nov., a novel actinomycete isolated from soil in Shouguang.</title>
        <authorList>
            <person name="Yang X."/>
            <person name="Zhao J."/>
        </authorList>
    </citation>
    <scope>NUCLEOTIDE SEQUENCE</scope>
    <source>
        <strain evidence="2">NEAU C2</strain>
    </source>
</reference>
<feature type="compositionally biased region" description="Polar residues" evidence="1">
    <location>
        <begin position="116"/>
        <end position="133"/>
    </location>
</feature>
<evidence type="ECO:0000313" key="2">
    <source>
        <dbReference type="EMBL" id="MDN3242435.1"/>
    </source>
</evidence>
<dbReference type="Proteomes" id="UP001171902">
    <property type="component" value="Unassembled WGS sequence"/>
</dbReference>
<feature type="compositionally biased region" description="Pro residues" evidence="1">
    <location>
        <begin position="155"/>
        <end position="167"/>
    </location>
</feature>